<proteinExistence type="predicted"/>
<organism evidence="1 2">
    <name type="scientific">Parachlamydia acanthamoebae (strain UV7)</name>
    <dbReference type="NCBI Taxonomy" id="765952"/>
    <lineage>
        <taxon>Bacteria</taxon>
        <taxon>Pseudomonadati</taxon>
        <taxon>Chlamydiota</taxon>
        <taxon>Chlamydiia</taxon>
        <taxon>Parachlamydiales</taxon>
        <taxon>Parachlamydiaceae</taxon>
        <taxon>Parachlamydia</taxon>
    </lineage>
</organism>
<keyword evidence="2" id="KW-1185">Reference proteome</keyword>
<dbReference type="EMBL" id="FR872580">
    <property type="protein sequence ID" value="CCB86046.1"/>
    <property type="molecule type" value="Genomic_DNA"/>
</dbReference>
<gene>
    <name evidence="1" type="ordered locus">PUV_10960</name>
</gene>
<evidence type="ECO:0000313" key="1">
    <source>
        <dbReference type="EMBL" id="CCB86046.1"/>
    </source>
</evidence>
<evidence type="ECO:0000313" key="2">
    <source>
        <dbReference type="Proteomes" id="UP000000495"/>
    </source>
</evidence>
<reference key="1">
    <citation type="journal article" date="2011" name="Mol. Biol. Evol.">
        <title>Unity in variety -- the pan-genome of the Chlamydiae.</title>
        <authorList>
            <person name="Collingro A."/>
            <person name="Tischler P."/>
            <person name="Weinmaier T."/>
            <person name="Penz T."/>
            <person name="Heinz E."/>
            <person name="Brunham R.C."/>
            <person name="Read T.D."/>
            <person name="Bavoil P.M."/>
            <person name="Sachse K."/>
            <person name="Kahane S."/>
            <person name="Friedman M.G."/>
            <person name="Rattei T."/>
            <person name="Myers G.S.A."/>
            <person name="Horn M."/>
        </authorList>
    </citation>
    <scope>NUCLEOTIDE SEQUENCE</scope>
    <source>
        <strain>UV7</strain>
    </source>
</reference>
<protein>
    <submittedName>
        <fullName evidence="1">Uncharacterized protein</fullName>
    </submittedName>
</protein>
<sequence length="39" mass="4521">MSIRPNALDVNELTQIGPLPLISLAYRLVKFKNIYDKFE</sequence>
<accession>F8KWA4</accession>
<dbReference type="STRING" id="765952.PUV_10960"/>
<name>F8KWA4_PARAV</name>
<reference evidence="1 2" key="2">
    <citation type="journal article" date="2011" name="Mol. Biol. Evol.">
        <title>Unity in variety--the pan-genome of the Chlamydiae.</title>
        <authorList>
            <person name="Collingro A."/>
            <person name="Tischler P."/>
            <person name="Weinmaier T."/>
            <person name="Penz T."/>
            <person name="Heinz E."/>
            <person name="Brunham R.C."/>
            <person name="Read T.D."/>
            <person name="Bavoil P.M."/>
            <person name="Sachse K."/>
            <person name="Kahane S."/>
            <person name="Friedman M.G."/>
            <person name="Rattei T."/>
            <person name="Myers G.S."/>
            <person name="Horn M."/>
        </authorList>
    </citation>
    <scope>NUCLEOTIDE SEQUENCE [LARGE SCALE GENOMIC DNA]</scope>
    <source>
        <strain evidence="2">UV7</strain>
    </source>
</reference>
<dbReference type="Proteomes" id="UP000000495">
    <property type="component" value="Chromosome"/>
</dbReference>
<dbReference type="HOGENOM" id="CLU_3313956_0_0_0"/>
<dbReference type="KEGG" id="puv:PUV_10960"/>
<dbReference type="AlphaFoldDB" id="F8KWA4"/>